<name>A0ABR1SB86_9PEZI</name>
<reference evidence="2 3" key="1">
    <citation type="submission" date="2023-01" db="EMBL/GenBank/DDBJ databases">
        <title>Analysis of 21 Apiospora genomes using comparative genomics revels a genus with tremendous synthesis potential of carbohydrate active enzymes and secondary metabolites.</title>
        <authorList>
            <person name="Sorensen T."/>
        </authorList>
    </citation>
    <scope>NUCLEOTIDE SEQUENCE [LARGE SCALE GENOMIC DNA]</scope>
    <source>
        <strain evidence="2 3">CBS 20057</strain>
    </source>
</reference>
<protein>
    <recommendedName>
        <fullName evidence="4">MADS-box domain-containing protein</fullName>
    </recommendedName>
</protein>
<organism evidence="2 3">
    <name type="scientific">Apiospora marii</name>
    <dbReference type="NCBI Taxonomy" id="335849"/>
    <lineage>
        <taxon>Eukaryota</taxon>
        <taxon>Fungi</taxon>
        <taxon>Dikarya</taxon>
        <taxon>Ascomycota</taxon>
        <taxon>Pezizomycotina</taxon>
        <taxon>Sordariomycetes</taxon>
        <taxon>Xylariomycetidae</taxon>
        <taxon>Amphisphaeriales</taxon>
        <taxon>Apiosporaceae</taxon>
        <taxon>Apiospora</taxon>
    </lineage>
</organism>
<keyword evidence="3" id="KW-1185">Reference proteome</keyword>
<gene>
    <name evidence="2" type="ORF">PG991_006143</name>
</gene>
<dbReference type="EMBL" id="JAQQWI010000007">
    <property type="protein sequence ID" value="KAK8029087.1"/>
    <property type="molecule type" value="Genomic_DNA"/>
</dbReference>
<accession>A0ABR1SB86</accession>
<evidence type="ECO:0000256" key="1">
    <source>
        <dbReference type="SAM" id="MobiDB-lite"/>
    </source>
</evidence>
<evidence type="ECO:0000313" key="2">
    <source>
        <dbReference type="EMBL" id="KAK8029087.1"/>
    </source>
</evidence>
<evidence type="ECO:0008006" key="4">
    <source>
        <dbReference type="Google" id="ProtNLM"/>
    </source>
</evidence>
<feature type="region of interest" description="Disordered" evidence="1">
    <location>
        <begin position="1"/>
        <end position="46"/>
    </location>
</feature>
<proteinExistence type="predicted"/>
<comment type="caution">
    <text evidence="2">The sequence shown here is derived from an EMBL/GenBank/DDBJ whole genome shotgun (WGS) entry which is preliminary data.</text>
</comment>
<feature type="compositionally biased region" description="Basic and acidic residues" evidence="1">
    <location>
        <begin position="29"/>
        <end position="42"/>
    </location>
</feature>
<sequence>MSSSPNTIHDQPSSGEVESKASVPEAEEDGVKDGNDAQVTKESRKKILRVDRMKSRKYRYVKTAKPKSSKKFGRNVVTVARIISVQGVFTGEYHVEIYGAFLPAIFAEIYKNIERLSFPTPITLVQLPANRYRKMFH</sequence>
<evidence type="ECO:0000313" key="3">
    <source>
        <dbReference type="Proteomes" id="UP001396898"/>
    </source>
</evidence>
<feature type="compositionally biased region" description="Polar residues" evidence="1">
    <location>
        <begin position="1"/>
        <end position="16"/>
    </location>
</feature>
<dbReference type="Proteomes" id="UP001396898">
    <property type="component" value="Unassembled WGS sequence"/>
</dbReference>